<name>A0A1Q5U0S4_9EURO</name>
<reference evidence="3 4" key="1">
    <citation type="submission" date="2016-10" db="EMBL/GenBank/DDBJ databases">
        <title>Genome sequence of the ascomycete fungus Penicillium subrubescens.</title>
        <authorList>
            <person name="De Vries R.P."/>
            <person name="Peng M."/>
            <person name="Dilokpimol A."/>
            <person name="Hilden K."/>
            <person name="Makela M.R."/>
            <person name="Grigoriev I."/>
            <person name="Riley R."/>
            <person name="Granchi Z."/>
        </authorList>
    </citation>
    <scope>NUCLEOTIDE SEQUENCE [LARGE SCALE GENOMIC DNA]</scope>
    <source>
        <strain evidence="3 4">CBS 132785</strain>
    </source>
</reference>
<evidence type="ECO:0000256" key="1">
    <source>
        <dbReference type="SAM" id="Phobius"/>
    </source>
</evidence>
<dbReference type="PANTHER" id="PTHR34814">
    <property type="entry name" value="NITROSOGUANIDINE RESISTANCE PROTEIN SNG1"/>
    <property type="match status" value="1"/>
</dbReference>
<comment type="caution">
    <text evidence="3">The sequence shown here is derived from an EMBL/GenBank/DDBJ whole genome shotgun (WGS) entry which is preliminary data.</text>
</comment>
<dbReference type="InterPro" id="IPR022703">
    <property type="entry name" value="DUF3533"/>
</dbReference>
<organism evidence="3 4">
    <name type="scientific">Penicillium subrubescens</name>
    <dbReference type="NCBI Taxonomy" id="1316194"/>
    <lineage>
        <taxon>Eukaryota</taxon>
        <taxon>Fungi</taxon>
        <taxon>Dikarya</taxon>
        <taxon>Ascomycota</taxon>
        <taxon>Pezizomycotina</taxon>
        <taxon>Eurotiomycetes</taxon>
        <taxon>Eurotiomycetidae</taxon>
        <taxon>Eurotiales</taxon>
        <taxon>Aspergillaceae</taxon>
        <taxon>Penicillium</taxon>
    </lineage>
</organism>
<dbReference type="GO" id="GO:0016020">
    <property type="term" value="C:membrane"/>
    <property type="evidence" value="ECO:0007669"/>
    <property type="project" value="TreeGrafter"/>
</dbReference>
<feature type="transmembrane region" description="Helical" evidence="1">
    <location>
        <begin position="280"/>
        <end position="297"/>
    </location>
</feature>
<dbReference type="EMBL" id="MNBE01000600">
    <property type="protein sequence ID" value="OKP06073.1"/>
    <property type="molecule type" value="Genomic_DNA"/>
</dbReference>
<dbReference type="OrthoDB" id="2140105at2759"/>
<keyword evidence="1" id="KW-0472">Membrane</keyword>
<gene>
    <name evidence="3" type="ORF">PENSUB_6524</name>
</gene>
<accession>A0A1Q5U0S4</accession>
<feature type="transmembrane region" description="Helical" evidence="1">
    <location>
        <begin position="367"/>
        <end position="385"/>
    </location>
</feature>
<feature type="transmembrane region" description="Helical" evidence="1">
    <location>
        <begin position="246"/>
        <end position="268"/>
    </location>
</feature>
<keyword evidence="1" id="KW-0812">Transmembrane</keyword>
<dbReference type="InterPro" id="IPR053001">
    <property type="entry name" value="MNNG_permease-like"/>
</dbReference>
<evidence type="ECO:0000313" key="4">
    <source>
        <dbReference type="Proteomes" id="UP000186955"/>
    </source>
</evidence>
<dbReference type="Pfam" id="PF12051">
    <property type="entry name" value="DUF3533"/>
    <property type="match status" value="1"/>
</dbReference>
<sequence>MQLPKEFLGGVGGSFVLIQLLFLANMGYLYGTAFNDSQRIKALKLLFVDYDHGIIGQSVKAAYSELESADFPTLTESPSIDYPSASDIQESVCKGHYWGAIYVNPDASSRLSAALASPETAETYENSQALSYIFNGAKYPAYAQTISSSLQILVQGARAGYNAVNGTAAMSKLNMTDKNIAQILLDPVSATYNDIKPTAQGVRFYYNTVTMVMVILPQFFFTMALNGISAETKIFQTFSLRKNISLRLGLSVCFTFIASLCMSGYIWAFREDWGTTSSQFGLTWMIIWLVMHLNFFIIDSATAAIPAKFMPFFILTWIIMNVSSTLSPFELSPGFYRIGYAVPAYELYQVLLDIWTHGCNPTLYRSLPILFAWWLVSMVAFLAAMRRRILSVSTKSGDPNTFNHEEV</sequence>
<feature type="domain" description="DUF3533" evidence="2">
    <location>
        <begin position="15"/>
        <end position="379"/>
    </location>
</feature>
<evidence type="ECO:0000313" key="3">
    <source>
        <dbReference type="EMBL" id="OKP06073.1"/>
    </source>
</evidence>
<feature type="transmembrane region" description="Helical" evidence="1">
    <location>
        <begin position="7"/>
        <end position="30"/>
    </location>
</feature>
<keyword evidence="1" id="KW-1133">Transmembrane helix</keyword>
<feature type="transmembrane region" description="Helical" evidence="1">
    <location>
        <begin position="309"/>
        <end position="329"/>
    </location>
</feature>
<protein>
    <recommendedName>
        <fullName evidence="2">DUF3533 domain-containing protein</fullName>
    </recommendedName>
</protein>
<dbReference type="PANTHER" id="PTHR34814:SF2">
    <property type="entry name" value="DUF3533 DOMAIN-CONTAINING PROTEIN"/>
    <property type="match status" value="1"/>
</dbReference>
<keyword evidence="4" id="KW-1185">Reference proteome</keyword>
<feature type="transmembrane region" description="Helical" evidence="1">
    <location>
        <begin position="204"/>
        <end position="225"/>
    </location>
</feature>
<evidence type="ECO:0000259" key="2">
    <source>
        <dbReference type="Pfam" id="PF12051"/>
    </source>
</evidence>
<dbReference type="STRING" id="1316194.A0A1Q5U0S4"/>
<dbReference type="Proteomes" id="UP000186955">
    <property type="component" value="Unassembled WGS sequence"/>
</dbReference>
<dbReference type="AlphaFoldDB" id="A0A1Q5U0S4"/>
<proteinExistence type="predicted"/>